<sequence length="233" mass="27103">TYLVEVAELFRENIITPSQHAAFHIGEELRKFGPTHPERQNTNLKWGRAANLKALLSDNKDIQSKVAEAIKVYEHGLKRDSRGIRLANMLNPEDSHFDLESRARWSALSTLERHMLHNYLSWIYEDFDLSEWQASASIMDQISISGVRYAKRMFSSMIKTVTSYSLYRVPITLVLVKSSTSSSTGIPPQPEPRQRAYIWLLIDFHQILLRFWIFLIHTDNIQLLWAIYVLKKS</sequence>
<protein>
    <submittedName>
        <fullName evidence="1">Uncharacterized protein</fullName>
    </submittedName>
</protein>
<gene>
    <name evidence="1" type="ORF">B0H17DRAFT_1132921</name>
</gene>
<accession>A0AAD7DIP7</accession>
<organism evidence="1 2">
    <name type="scientific">Mycena rosella</name>
    <name type="common">Pink bonnet</name>
    <name type="synonym">Agaricus rosellus</name>
    <dbReference type="NCBI Taxonomy" id="1033263"/>
    <lineage>
        <taxon>Eukaryota</taxon>
        <taxon>Fungi</taxon>
        <taxon>Dikarya</taxon>
        <taxon>Basidiomycota</taxon>
        <taxon>Agaricomycotina</taxon>
        <taxon>Agaricomycetes</taxon>
        <taxon>Agaricomycetidae</taxon>
        <taxon>Agaricales</taxon>
        <taxon>Marasmiineae</taxon>
        <taxon>Mycenaceae</taxon>
        <taxon>Mycena</taxon>
    </lineage>
</organism>
<reference evidence="1" key="1">
    <citation type="submission" date="2023-03" db="EMBL/GenBank/DDBJ databases">
        <title>Massive genome expansion in bonnet fungi (Mycena s.s.) driven by repeated elements and novel gene families across ecological guilds.</title>
        <authorList>
            <consortium name="Lawrence Berkeley National Laboratory"/>
            <person name="Harder C.B."/>
            <person name="Miyauchi S."/>
            <person name="Viragh M."/>
            <person name="Kuo A."/>
            <person name="Thoen E."/>
            <person name="Andreopoulos B."/>
            <person name="Lu D."/>
            <person name="Skrede I."/>
            <person name="Drula E."/>
            <person name="Henrissat B."/>
            <person name="Morin E."/>
            <person name="Kohler A."/>
            <person name="Barry K."/>
            <person name="LaButti K."/>
            <person name="Morin E."/>
            <person name="Salamov A."/>
            <person name="Lipzen A."/>
            <person name="Mereny Z."/>
            <person name="Hegedus B."/>
            <person name="Baldrian P."/>
            <person name="Stursova M."/>
            <person name="Weitz H."/>
            <person name="Taylor A."/>
            <person name="Grigoriev I.V."/>
            <person name="Nagy L.G."/>
            <person name="Martin F."/>
            <person name="Kauserud H."/>
        </authorList>
    </citation>
    <scope>NUCLEOTIDE SEQUENCE</scope>
    <source>
        <strain evidence="1">CBHHK067</strain>
    </source>
</reference>
<comment type="caution">
    <text evidence="1">The sequence shown here is derived from an EMBL/GenBank/DDBJ whole genome shotgun (WGS) entry which is preliminary data.</text>
</comment>
<dbReference type="Proteomes" id="UP001221757">
    <property type="component" value="Unassembled WGS sequence"/>
</dbReference>
<evidence type="ECO:0000313" key="2">
    <source>
        <dbReference type="Proteomes" id="UP001221757"/>
    </source>
</evidence>
<feature type="non-terminal residue" evidence="1">
    <location>
        <position position="1"/>
    </location>
</feature>
<name>A0AAD7DIP7_MYCRO</name>
<dbReference type="AlphaFoldDB" id="A0AAD7DIP7"/>
<evidence type="ECO:0000313" key="1">
    <source>
        <dbReference type="EMBL" id="KAJ7692685.1"/>
    </source>
</evidence>
<dbReference type="EMBL" id="JARKIE010000050">
    <property type="protein sequence ID" value="KAJ7692685.1"/>
    <property type="molecule type" value="Genomic_DNA"/>
</dbReference>
<keyword evidence="2" id="KW-1185">Reference proteome</keyword>
<proteinExistence type="predicted"/>